<keyword evidence="3 9" id="KW-0813">Transport</keyword>
<evidence type="ECO:0000256" key="1">
    <source>
        <dbReference type="ARBA" id="ARBA00004651"/>
    </source>
</evidence>
<feature type="transmembrane region" description="Helical" evidence="9">
    <location>
        <begin position="27"/>
        <end position="47"/>
    </location>
</feature>
<keyword evidence="8 9" id="KW-0472">Membrane</keyword>
<feature type="domain" description="ABC transmembrane type-1" evidence="10">
    <location>
        <begin position="96"/>
        <end position="324"/>
    </location>
</feature>
<dbReference type="RefSeq" id="WP_323356090.1">
    <property type="nucleotide sequence ID" value="NZ_JAYGHY010000011.1"/>
</dbReference>
<dbReference type="Gene3D" id="1.10.3720.10">
    <property type="entry name" value="MetI-like"/>
    <property type="match status" value="1"/>
</dbReference>
<dbReference type="PROSITE" id="PS50928">
    <property type="entry name" value="ABC_TM1"/>
    <property type="match status" value="1"/>
</dbReference>
<accession>A0ABU5STZ9</accession>
<proteinExistence type="inferred from homology"/>
<dbReference type="InterPro" id="IPR000515">
    <property type="entry name" value="MetI-like"/>
</dbReference>
<feature type="transmembrane region" description="Helical" evidence="9">
    <location>
        <begin position="142"/>
        <end position="159"/>
    </location>
</feature>
<protein>
    <submittedName>
        <fullName evidence="11">ABC transporter permease subunit</fullName>
    </submittedName>
</protein>
<comment type="similarity">
    <text evidence="2">Belongs to the binding-protein-dependent transport system permease family. HisMQ subfamily.</text>
</comment>
<evidence type="ECO:0000259" key="10">
    <source>
        <dbReference type="PROSITE" id="PS50928"/>
    </source>
</evidence>
<dbReference type="PANTHER" id="PTHR30614:SF37">
    <property type="entry name" value="AMINO-ACID ABC TRANSPORTER PERMEASE PROTEIN YHDX-RELATED"/>
    <property type="match status" value="1"/>
</dbReference>
<feature type="transmembrane region" description="Helical" evidence="9">
    <location>
        <begin position="171"/>
        <end position="189"/>
    </location>
</feature>
<evidence type="ECO:0000256" key="8">
    <source>
        <dbReference type="ARBA" id="ARBA00023136"/>
    </source>
</evidence>
<feature type="transmembrane region" description="Helical" evidence="9">
    <location>
        <begin position="102"/>
        <end position="122"/>
    </location>
</feature>
<reference evidence="11 12" key="1">
    <citation type="submission" date="2023-12" db="EMBL/GenBank/DDBJ databases">
        <title>Baltic Sea Cyanobacteria.</title>
        <authorList>
            <person name="Delbaje E."/>
            <person name="Fewer D.P."/>
            <person name="Shishido T.K."/>
        </authorList>
    </citation>
    <scope>NUCLEOTIDE SEQUENCE [LARGE SCALE GENOMIC DNA]</scope>
    <source>
        <strain evidence="11 12">UHCC 0281</strain>
    </source>
</reference>
<evidence type="ECO:0000313" key="12">
    <source>
        <dbReference type="Proteomes" id="UP001302329"/>
    </source>
</evidence>
<keyword evidence="6" id="KW-0029">Amino-acid transport</keyword>
<sequence>MAPVPPADLTPSPKPAPKPPWWRDRRVVPWVVQAVVGLLVLLLIAFLMGNLIRNLTAAGLLLSWRWLQQPAGFDISESVLPFNAQLPYWRALAAGLVNTIRAVLVSIVGATLLGTLVGMASFSHNGLLRRLARVYVEVVRNIPLLLQLVFWYFVVFLTLPNGLQAIQLPGVVLAKSGLYIAGLGEGLRWMGPTLVNGVWQAPVRLSVEFGALLTGLIVYSGAFIAEVVRGGIAAVAKGQWEAASSLGLSWFATLRRIVLPQSLRVIVPGLNTQYISLAKNSSLAVAVGYTDLYSVAETTLNQTGRAVEVILVLLGAYLTLDLLISALMNGLNRLVQIRER</sequence>
<dbReference type="InterPro" id="IPR043429">
    <property type="entry name" value="ArtM/GltK/GlnP/TcyL/YhdX-like"/>
</dbReference>
<keyword evidence="12" id="KW-1185">Reference proteome</keyword>
<feature type="transmembrane region" description="Helical" evidence="9">
    <location>
        <begin position="209"/>
        <end position="228"/>
    </location>
</feature>
<dbReference type="CDD" id="cd06261">
    <property type="entry name" value="TM_PBP2"/>
    <property type="match status" value="1"/>
</dbReference>
<comment type="caution">
    <text evidence="11">The sequence shown here is derived from an EMBL/GenBank/DDBJ whole genome shotgun (WGS) entry which is preliminary data.</text>
</comment>
<dbReference type="Pfam" id="PF00528">
    <property type="entry name" value="BPD_transp_1"/>
    <property type="match status" value="1"/>
</dbReference>
<dbReference type="InterPro" id="IPR010065">
    <property type="entry name" value="AA_ABC_transptr_permease_3TM"/>
</dbReference>
<evidence type="ECO:0000256" key="3">
    <source>
        <dbReference type="ARBA" id="ARBA00022448"/>
    </source>
</evidence>
<comment type="subcellular location">
    <subcellularLocation>
        <location evidence="1 9">Cell membrane</location>
        <topology evidence="1 9">Multi-pass membrane protein</topology>
    </subcellularLocation>
</comment>
<feature type="transmembrane region" description="Helical" evidence="9">
    <location>
        <begin position="309"/>
        <end position="331"/>
    </location>
</feature>
<dbReference type="SUPFAM" id="SSF161098">
    <property type="entry name" value="MetI-like"/>
    <property type="match status" value="1"/>
</dbReference>
<evidence type="ECO:0000256" key="6">
    <source>
        <dbReference type="ARBA" id="ARBA00022970"/>
    </source>
</evidence>
<name>A0ABU5STZ9_9CYAN</name>
<keyword evidence="5 9" id="KW-0812">Transmembrane</keyword>
<keyword evidence="7 9" id="KW-1133">Transmembrane helix</keyword>
<evidence type="ECO:0000256" key="4">
    <source>
        <dbReference type="ARBA" id="ARBA00022475"/>
    </source>
</evidence>
<evidence type="ECO:0000313" key="11">
    <source>
        <dbReference type="EMBL" id="MEA5441991.1"/>
    </source>
</evidence>
<evidence type="ECO:0000256" key="2">
    <source>
        <dbReference type="ARBA" id="ARBA00010072"/>
    </source>
</evidence>
<dbReference type="PANTHER" id="PTHR30614">
    <property type="entry name" value="MEMBRANE COMPONENT OF AMINO ACID ABC TRANSPORTER"/>
    <property type="match status" value="1"/>
</dbReference>
<gene>
    <name evidence="11" type="ORF">VB739_05440</name>
</gene>
<evidence type="ECO:0000256" key="9">
    <source>
        <dbReference type="RuleBase" id="RU363032"/>
    </source>
</evidence>
<dbReference type="InterPro" id="IPR035906">
    <property type="entry name" value="MetI-like_sf"/>
</dbReference>
<dbReference type="EMBL" id="JAYGHY010000011">
    <property type="protein sequence ID" value="MEA5441991.1"/>
    <property type="molecule type" value="Genomic_DNA"/>
</dbReference>
<evidence type="ECO:0000256" key="7">
    <source>
        <dbReference type="ARBA" id="ARBA00022989"/>
    </source>
</evidence>
<organism evidence="11 12">
    <name type="scientific">Cyanobium gracile UHCC 0281</name>
    <dbReference type="NCBI Taxonomy" id="3110309"/>
    <lineage>
        <taxon>Bacteria</taxon>
        <taxon>Bacillati</taxon>
        <taxon>Cyanobacteriota</taxon>
        <taxon>Cyanophyceae</taxon>
        <taxon>Synechococcales</taxon>
        <taxon>Prochlorococcaceae</taxon>
        <taxon>Cyanobium</taxon>
    </lineage>
</organism>
<dbReference type="Proteomes" id="UP001302329">
    <property type="component" value="Unassembled WGS sequence"/>
</dbReference>
<dbReference type="NCBIfam" id="TIGR01726">
    <property type="entry name" value="HEQRo_perm_3TM"/>
    <property type="match status" value="1"/>
</dbReference>
<keyword evidence="4" id="KW-1003">Cell membrane</keyword>
<evidence type="ECO:0000256" key="5">
    <source>
        <dbReference type="ARBA" id="ARBA00022692"/>
    </source>
</evidence>